<evidence type="ECO:0000256" key="2">
    <source>
        <dbReference type="ARBA" id="ARBA00022737"/>
    </source>
</evidence>
<dbReference type="PANTHER" id="PTHR12621">
    <property type="entry name" value="CYSTEINE AND HISTIDINE-RICH DOMAIN CHORD -CONTAINING PROTEIN"/>
    <property type="match status" value="1"/>
</dbReference>
<dbReference type="Gene3D" id="4.10.1130.20">
    <property type="match status" value="2"/>
</dbReference>
<organism evidence="7 8">
    <name type="scientific">Canis lupus familiaris</name>
    <name type="common">Dog</name>
    <name type="synonym">Canis familiaris</name>
    <dbReference type="NCBI Taxonomy" id="9615"/>
    <lineage>
        <taxon>Eukaryota</taxon>
        <taxon>Metazoa</taxon>
        <taxon>Chordata</taxon>
        <taxon>Craniata</taxon>
        <taxon>Vertebrata</taxon>
        <taxon>Euteleostomi</taxon>
        <taxon>Mammalia</taxon>
        <taxon>Eutheria</taxon>
        <taxon>Laurasiatheria</taxon>
        <taxon>Carnivora</taxon>
        <taxon>Caniformia</taxon>
        <taxon>Canidae</taxon>
        <taxon>Canis</taxon>
    </lineage>
</organism>
<keyword evidence="2" id="KW-0677">Repeat</keyword>
<dbReference type="SUPFAM" id="SSF49764">
    <property type="entry name" value="HSP20-like chaperones"/>
    <property type="match status" value="1"/>
</dbReference>
<feature type="region of interest" description="Disordered" evidence="4">
    <location>
        <begin position="1"/>
        <end position="202"/>
    </location>
</feature>
<evidence type="ECO:0000313" key="8">
    <source>
        <dbReference type="Proteomes" id="UP000805418"/>
    </source>
</evidence>
<dbReference type="PROSITE" id="PS51203">
    <property type="entry name" value="CS"/>
    <property type="match status" value="1"/>
</dbReference>
<evidence type="ECO:0000256" key="4">
    <source>
        <dbReference type="SAM" id="MobiDB-lite"/>
    </source>
</evidence>
<dbReference type="PANTHER" id="PTHR12621:SF9">
    <property type="entry name" value="CYSTEINE AND HISTIDINE-RICH DOMAIN-CONTAINING PROTEIN 1"/>
    <property type="match status" value="1"/>
</dbReference>
<feature type="domain" description="CS" evidence="5">
    <location>
        <begin position="413"/>
        <end position="502"/>
    </location>
</feature>
<feature type="compositionally biased region" description="Low complexity" evidence="4">
    <location>
        <begin position="77"/>
        <end position="112"/>
    </location>
</feature>
<sequence length="516" mass="56226">LRDHTCPDAPTVPRRGDPGGGDGSPGRGRPPRLLVARQPRSGGGRANAAGLCAFRAAARGRTEPPGRGWTRRKSREAAVVVARGPRPAARSPQPAARSPQPAARTPHPAARSAARRPSDAVADPPLGLRAPRFPPPKPDPAPPPPPPPPAPPLPIFSAPARPENSRRFLKRNRPFPEAGSRPSRQPAALPGVWSRPASGGEKTWPCCATTGAAASASIPRPTPTGWSCCKRRTTDFSDFLSIAGCTKGRHNSEKPPEPVKPEVKTTEKKELSELKPKFQEHIIQAPKPVEAIKRPSPDEPMTNLELKISASLKQALDKLKLSSGNEESKKEEDSDEIKIGTSCKNGGCTKTYQGLQSLEEVCVYHSGVPIFHEGMKYWSCCRRKTSDFNTFLAQEGCTTGKHMWTKKDAGKKVVPCRHDWHQTGGEVTISIYAKNSLPELSQVVANSTLLNVHIVFEGEKEFHQNVKLWGVIDVTRSYVTMTATKIEITMRKAEPMQWASLELPATKKQEKQDTTE</sequence>
<proteinExistence type="predicted"/>
<dbReference type="CDD" id="cd06488">
    <property type="entry name" value="p23_melusin_like"/>
    <property type="match status" value="1"/>
</dbReference>
<evidence type="ECO:0000256" key="1">
    <source>
        <dbReference type="ARBA" id="ARBA00022723"/>
    </source>
</evidence>
<dbReference type="GO" id="GO:0051298">
    <property type="term" value="P:centrosome duplication"/>
    <property type="evidence" value="ECO:0000318"/>
    <property type="project" value="GO_Central"/>
</dbReference>
<accession>A0A8I3S4H2</accession>
<dbReference type="Gene3D" id="2.60.40.790">
    <property type="match status" value="1"/>
</dbReference>
<keyword evidence="8" id="KW-1185">Reference proteome</keyword>
<dbReference type="Proteomes" id="UP000805418">
    <property type="component" value="Chromosome 21"/>
</dbReference>
<feature type="compositionally biased region" description="Pro residues" evidence="4">
    <location>
        <begin position="132"/>
        <end position="154"/>
    </location>
</feature>
<evidence type="ECO:0000256" key="3">
    <source>
        <dbReference type="ARBA" id="ARBA00022833"/>
    </source>
</evidence>
<dbReference type="FunFam" id="4.10.1130.20:FF:000002">
    <property type="entry name" value="cysteine and histidine-rich domain-containing protein 1"/>
    <property type="match status" value="1"/>
</dbReference>
<evidence type="ECO:0000259" key="5">
    <source>
        <dbReference type="PROSITE" id="PS51203"/>
    </source>
</evidence>
<dbReference type="OrthoDB" id="10261079at2759"/>
<feature type="compositionally biased region" description="Low complexity" evidence="4">
    <location>
        <begin position="46"/>
        <end position="59"/>
    </location>
</feature>
<dbReference type="InterPro" id="IPR007052">
    <property type="entry name" value="CS_dom"/>
</dbReference>
<dbReference type="FunFam" id="2.60.40.790:FF:000017">
    <property type="entry name" value="Cysteine and histidine-rich domain-containing protein 1"/>
    <property type="match status" value="1"/>
</dbReference>
<dbReference type="AlphaFoldDB" id="A0A8I3S4H2"/>
<evidence type="ECO:0000259" key="6">
    <source>
        <dbReference type="PROSITE" id="PS51401"/>
    </source>
</evidence>
<reference evidence="7" key="3">
    <citation type="submission" date="2025-09" db="UniProtKB">
        <authorList>
            <consortium name="Ensembl"/>
        </authorList>
    </citation>
    <scope>IDENTIFICATION</scope>
    <source>
        <strain evidence="7">Boxer</strain>
    </source>
</reference>
<dbReference type="FunCoup" id="A0A8I3S4H2">
    <property type="interactions" value="1707"/>
</dbReference>
<dbReference type="InterPro" id="IPR008978">
    <property type="entry name" value="HSP20-like_chaperone"/>
</dbReference>
<dbReference type="GO" id="GO:0008270">
    <property type="term" value="F:zinc ion binding"/>
    <property type="evidence" value="ECO:0000318"/>
    <property type="project" value="GO_Central"/>
</dbReference>
<protein>
    <submittedName>
        <fullName evidence="7">Cysteine and histidine rich domain containing 1</fullName>
    </submittedName>
</protein>
<gene>
    <name evidence="7" type="primary">CHORDC1</name>
</gene>
<dbReference type="Pfam" id="PF04969">
    <property type="entry name" value="CS"/>
    <property type="match status" value="1"/>
</dbReference>
<name>A0A8I3S4H2_CANLF</name>
<dbReference type="GeneTree" id="ENSGT00940000154174"/>
<keyword evidence="3" id="KW-0862">Zinc</keyword>
<dbReference type="Ensembl" id="ENSCAFT00845042940.1">
    <property type="protein sequence ID" value="ENSCAFP00845033658.1"/>
    <property type="gene ID" value="ENSCAFG00845024317.1"/>
</dbReference>
<dbReference type="SUPFAM" id="SSF101447">
    <property type="entry name" value="Formin homology 2 domain (FH2 domain)"/>
    <property type="match status" value="1"/>
</dbReference>
<dbReference type="Pfam" id="PF04968">
    <property type="entry name" value="CHORD"/>
    <property type="match status" value="2"/>
</dbReference>
<dbReference type="InterPro" id="IPR007051">
    <property type="entry name" value="CHORD_dom"/>
</dbReference>
<feature type="region of interest" description="Disordered" evidence="4">
    <location>
        <begin position="247"/>
        <end position="268"/>
    </location>
</feature>
<feature type="compositionally biased region" description="Basic and acidic residues" evidence="4">
    <location>
        <begin position="250"/>
        <end position="268"/>
    </location>
</feature>
<dbReference type="PROSITE" id="PS51401">
    <property type="entry name" value="CHORD"/>
    <property type="match status" value="1"/>
</dbReference>
<feature type="domain" description="CHORD" evidence="6">
    <location>
        <begin position="343"/>
        <end position="402"/>
    </location>
</feature>
<reference evidence="7" key="1">
    <citation type="submission" date="2020-03" db="EMBL/GenBank/DDBJ databases">
        <title>Long-read based genome assembly of a Labrador retriever dog.</title>
        <authorList>
            <person name="Eory L."/>
            <person name="Zhang W."/>
            <person name="Schoenebeck J."/>
        </authorList>
    </citation>
    <scope>NUCLEOTIDE SEQUENCE [LARGE SCALE GENOMIC DNA]</scope>
    <source>
        <strain evidence="7">Labrador retriever</strain>
    </source>
</reference>
<reference evidence="7" key="2">
    <citation type="submission" date="2025-08" db="UniProtKB">
        <authorList>
            <consortium name="Ensembl"/>
        </authorList>
    </citation>
    <scope>IDENTIFICATION</scope>
    <source>
        <strain evidence="7">Boxer</strain>
    </source>
</reference>
<evidence type="ECO:0000313" key="7">
    <source>
        <dbReference type="Ensembl" id="ENSCAFP00845033658.1"/>
    </source>
</evidence>
<keyword evidence="1" id="KW-0479">Metal-binding</keyword>